<evidence type="ECO:0000256" key="3">
    <source>
        <dbReference type="PIRSR" id="PIRSR601613-1"/>
    </source>
</evidence>
<keyword evidence="4" id="KW-0274">FAD</keyword>
<protein>
    <recommendedName>
        <fullName evidence="4">Amine oxidase</fullName>
        <ecNumber evidence="4">1.4.3.-</ecNumber>
    </recommendedName>
</protein>
<comment type="similarity">
    <text evidence="4">Belongs to the flavin monoamine oxidase family.</text>
</comment>
<dbReference type="PRINTS" id="PR00757">
    <property type="entry name" value="AMINEOXDASEF"/>
</dbReference>
<comment type="caution">
    <text evidence="7">The sequence shown here is derived from an EMBL/GenBank/DDBJ whole genome shotgun (WGS) entry which is preliminary data.</text>
</comment>
<evidence type="ECO:0000313" key="8">
    <source>
        <dbReference type="Proteomes" id="UP001054902"/>
    </source>
</evidence>
<dbReference type="Gene3D" id="3.50.50.60">
    <property type="entry name" value="FAD/NAD(P)-binding domain"/>
    <property type="match status" value="1"/>
</dbReference>
<evidence type="ECO:0000256" key="5">
    <source>
        <dbReference type="SAM" id="MobiDB-lite"/>
    </source>
</evidence>
<keyword evidence="4" id="KW-0812">Transmembrane</keyword>
<keyword evidence="4" id="KW-0472">Membrane</keyword>
<feature type="binding site" evidence="3">
    <location>
        <position position="404"/>
    </location>
    <ligand>
        <name>FAD</name>
        <dbReference type="ChEBI" id="CHEBI:57692"/>
    </ligand>
</feature>
<dbReference type="AlphaFoldDB" id="A0AAD3D7M3"/>
<feature type="compositionally biased region" description="Polar residues" evidence="5">
    <location>
        <begin position="164"/>
        <end position="177"/>
    </location>
</feature>
<accession>A0AAD3D7M3</accession>
<feature type="domain" description="Amine oxidase" evidence="6">
    <location>
        <begin position="338"/>
        <end position="633"/>
    </location>
</feature>
<sequence>MDNLDKICCSQGNIEETAHTFGSANSHHESPDYEMELLNTNDEEVPAINDEGEEQADILLTKDMDMMTKKCFKLNPSVEYLEEKGGKGMFSNKNAILIKRFLLPLLFSIVMVITLALLLTKENKELVNENDELSKDNLAQGDDVYSYKSSVPSTSPTIKFPASSPISTDPENETLTQSEESVYPSSSPSLIKETSNTPALEVIVDPKLYDVVIVGAGWAGLKAAETFLENKVSSIKILEAQDHVGGRSRTDSESIPGIPIDLGSEWLYQDNEMFDYLSSKYDFDGSYMETSVKNYDIFTTFMDYFVYYRSNLNQDVDVKTVLDKYDLDNDVDDLESDFIESEFETSYAGDIEDLSVQETFKWWEYYEGYYLQDYVSTPKHGGFGKIAEDFASQFQDKIEMGAAVQDVYSSEEMNTIHYRNSDGKIVVLNSKIVLITVSLGVLKAKSINFTPPLPNEKEKVISNMGFGTLDKCVIHWDKASYNDGDPIYNEFTKDWDSEWIPSASGATWQQFFNQRRYKGVNMITAWIGGDEAIVMESQEDNDIFKGVLNDLSLAVNGEIPSPSKILFTRWNQDEFTRGSYSYPVEGRKHKEDIETLKKPVGNLYFAGEATDEDWYATTVGAWRSGETVAKEIMKTL</sequence>
<dbReference type="InterPro" id="IPR001613">
    <property type="entry name" value="Flavin_amine_oxidase"/>
</dbReference>
<dbReference type="Pfam" id="PF13450">
    <property type="entry name" value="NAD_binding_8"/>
    <property type="match status" value="1"/>
</dbReference>
<dbReference type="Gene3D" id="3.90.660.10">
    <property type="match status" value="1"/>
</dbReference>
<organism evidence="7 8">
    <name type="scientific">Chaetoceros tenuissimus</name>
    <dbReference type="NCBI Taxonomy" id="426638"/>
    <lineage>
        <taxon>Eukaryota</taxon>
        <taxon>Sar</taxon>
        <taxon>Stramenopiles</taxon>
        <taxon>Ochrophyta</taxon>
        <taxon>Bacillariophyta</taxon>
        <taxon>Coscinodiscophyceae</taxon>
        <taxon>Chaetocerotophycidae</taxon>
        <taxon>Chaetocerotales</taxon>
        <taxon>Chaetocerotaceae</taxon>
        <taxon>Chaetoceros</taxon>
    </lineage>
</organism>
<gene>
    <name evidence="7" type="ORF">CTEN210_14506</name>
</gene>
<keyword evidence="2 4" id="KW-0560">Oxidoreductase</keyword>
<dbReference type="InterPro" id="IPR036188">
    <property type="entry name" value="FAD/NAD-bd_sf"/>
</dbReference>
<keyword evidence="4" id="KW-0285">Flavoprotein</keyword>
<comment type="cofactor">
    <cofactor evidence="1 4">
        <name>FAD</name>
        <dbReference type="ChEBI" id="CHEBI:57692"/>
    </cofactor>
</comment>
<feature type="transmembrane region" description="Helical" evidence="4">
    <location>
        <begin position="101"/>
        <end position="119"/>
    </location>
</feature>
<dbReference type="SUPFAM" id="SSF51905">
    <property type="entry name" value="FAD/NAD(P)-binding domain"/>
    <property type="match status" value="1"/>
</dbReference>
<evidence type="ECO:0000313" key="7">
    <source>
        <dbReference type="EMBL" id="GFH58030.1"/>
    </source>
</evidence>
<feature type="binding site" evidence="3">
    <location>
        <begin position="239"/>
        <end position="240"/>
    </location>
    <ligand>
        <name>FAD</name>
        <dbReference type="ChEBI" id="CHEBI:57692"/>
    </ligand>
</feature>
<keyword evidence="8" id="KW-1185">Reference proteome</keyword>
<feature type="region of interest" description="Disordered" evidence="5">
    <location>
        <begin position="147"/>
        <end position="190"/>
    </location>
</feature>
<feature type="compositionally biased region" description="Polar residues" evidence="5">
    <location>
        <begin position="147"/>
        <end position="157"/>
    </location>
</feature>
<dbReference type="Pfam" id="PF01593">
    <property type="entry name" value="Amino_oxidase"/>
    <property type="match status" value="1"/>
</dbReference>
<dbReference type="EC" id="1.4.3.-" evidence="4"/>
<proteinExistence type="inferred from homology"/>
<dbReference type="GO" id="GO:0016491">
    <property type="term" value="F:oxidoreductase activity"/>
    <property type="evidence" value="ECO:0007669"/>
    <property type="project" value="UniProtKB-KW"/>
</dbReference>
<name>A0AAD3D7M3_9STRA</name>
<dbReference type="InterPro" id="IPR002937">
    <property type="entry name" value="Amino_oxidase"/>
</dbReference>
<evidence type="ECO:0000259" key="6">
    <source>
        <dbReference type="Pfam" id="PF01593"/>
    </source>
</evidence>
<feature type="compositionally biased region" description="Low complexity" evidence="5">
    <location>
        <begin position="178"/>
        <end position="189"/>
    </location>
</feature>
<evidence type="ECO:0000256" key="1">
    <source>
        <dbReference type="ARBA" id="ARBA00001974"/>
    </source>
</evidence>
<dbReference type="PANTHER" id="PTHR10742:SF410">
    <property type="entry name" value="LYSINE-SPECIFIC HISTONE DEMETHYLASE 2"/>
    <property type="match status" value="1"/>
</dbReference>
<dbReference type="SUPFAM" id="SSF54373">
    <property type="entry name" value="FAD-linked reductases, C-terminal domain"/>
    <property type="match status" value="1"/>
</dbReference>
<keyword evidence="4" id="KW-1133">Transmembrane helix</keyword>
<dbReference type="InterPro" id="IPR050281">
    <property type="entry name" value="Flavin_monoamine_oxidase"/>
</dbReference>
<dbReference type="EMBL" id="BLLK01000060">
    <property type="protein sequence ID" value="GFH58030.1"/>
    <property type="molecule type" value="Genomic_DNA"/>
</dbReference>
<dbReference type="Proteomes" id="UP001054902">
    <property type="component" value="Unassembled WGS sequence"/>
</dbReference>
<reference evidence="7 8" key="1">
    <citation type="journal article" date="2021" name="Sci. Rep.">
        <title>The genome of the diatom Chaetoceros tenuissimus carries an ancient integrated fragment of an extant virus.</title>
        <authorList>
            <person name="Hongo Y."/>
            <person name="Kimura K."/>
            <person name="Takaki Y."/>
            <person name="Yoshida Y."/>
            <person name="Baba S."/>
            <person name="Kobayashi G."/>
            <person name="Nagasaki K."/>
            <person name="Hano T."/>
            <person name="Tomaru Y."/>
        </authorList>
    </citation>
    <scope>NUCLEOTIDE SEQUENCE [LARGE SCALE GENOMIC DNA]</scope>
    <source>
        <strain evidence="7 8">NIES-3715</strain>
    </source>
</reference>
<evidence type="ECO:0000256" key="2">
    <source>
        <dbReference type="ARBA" id="ARBA00023002"/>
    </source>
</evidence>
<evidence type="ECO:0000256" key="4">
    <source>
        <dbReference type="RuleBase" id="RU362067"/>
    </source>
</evidence>
<dbReference type="PANTHER" id="PTHR10742">
    <property type="entry name" value="FLAVIN MONOAMINE OXIDASE"/>
    <property type="match status" value="1"/>
</dbReference>